<comment type="subcellular location">
    <subcellularLocation>
        <location evidence="1">Cytoplasm</location>
        <location evidence="1">Cytoskeleton</location>
    </subcellularLocation>
</comment>
<evidence type="ECO:0000256" key="3">
    <source>
        <dbReference type="ARBA" id="ARBA00022741"/>
    </source>
</evidence>
<dbReference type="InParanoid" id="A0A6P8ZTV9"/>
<evidence type="ECO:0000259" key="10">
    <source>
        <dbReference type="PROSITE" id="PS50067"/>
    </source>
</evidence>
<dbReference type="InterPro" id="IPR027640">
    <property type="entry name" value="Kinesin-like_fam"/>
</dbReference>
<evidence type="ECO:0000256" key="6">
    <source>
        <dbReference type="ARBA" id="ARBA00023212"/>
    </source>
</evidence>
<dbReference type="PANTHER" id="PTHR47969:SF15">
    <property type="entry name" value="CHROMOSOME-ASSOCIATED KINESIN KIF4A-RELATED"/>
    <property type="match status" value="1"/>
</dbReference>
<accession>A0A6P8ZTV9</accession>
<evidence type="ECO:0000256" key="2">
    <source>
        <dbReference type="ARBA" id="ARBA00022490"/>
    </source>
</evidence>
<dbReference type="InterPro" id="IPR001752">
    <property type="entry name" value="Kinesin_motor_dom"/>
</dbReference>
<dbReference type="FunCoup" id="A0A6P8ZTV9">
    <property type="interactions" value="49"/>
</dbReference>
<dbReference type="InterPro" id="IPR027417">
    <property type="entry name" value="P-loop_NTPase"/>
</dbReference>
<feature type="region of interest" description="Disordered" evidence="9">
    <location>
        <begin position="1143"/>
        <end position="1181"/>
    </location>
</feature>
<keyword evidence="7" id="KW-0505">Motor protein</keyword>
<dbReference type="GO" id="GO:0005524">
    <property type="term" value="F:ATP binding"/>
    <property type="evidence" value="ECO:0007669"/>
    <property type="project" value="UniProtKB-UniRule"/>
</dbReference>
<evidence type="ECO:0000256" key="9">
    <source>
        <dbReference type="SAM" id="MobiDB-lite"/>
    </source>
</evidence>
<dbReference type="PANTHER" id="PTHR47969">
    <property type="entry name" value="CHROMOSOME-ASSOCIATED KINESIN KIF4A-RELATED"/>
    <property type="match status" value="1"/>
</dbReference>
<feature type="region of interest" description="Disordered" evidence="9">
    <location>
        <begin position="460"/>
        <end position="503"/>
    </location>
</feature>
<evidence type="ECO:0000313" key="12">
    <source>
        <dbReference type="RefSeq" id="XP_034248718.1"/>
    </source>
</evidence>
<name>A0A6P8ZTV9_THRPL</name>
<dbReference type="Gene3D" id="3.40.850.10">
    <property type="entry name" value="Kinesin motor domain"/>
    <property type="match status" value="1"/>
</dbReference>
<feature type="coiled-coil region" evidence="8">
    <location>
        <begin position="736"/>
        <end position="822"/>
    </location>
</feature>
<evidence type="ECO:0000256" key="7">
    <source>
        <dbReference type="PROSITE-ProRule" id="PRU00283"/>
    </source>
</evidence>
<dbReference type="OrthoDB" id="540783at2759"/>
<feature type="region of interest" description="Disordered" evidence="9">
    <location>
        <begin position="1194"/>
        <end position="1220"/>
    </location>
</feature>
<keyword evidence="6" id="KW-0206">Cytoskeleton</keyword>
<feature type="compositionally biased region" description="Polar residues" evidence="9">
    <location>
        <begin position="606"/>
        <end position="618"/>
    </location>
</feature>
<dbReference type="Proteomes" id="UP000515158">
    <property type="component" value="Unplaced"/>
</dbReference>
<dbReference type="Pfam" id="PF00225">
    <property type="entry name" value="Kinesin"/>
    <property type="match status" value="1"/>
</dbReference>
<gene>
    <name evidence="12" type="primary">LOC117649776</name>
</gene>
<dbReference type="GO" id="GO:0003777">
    <property type="term" value="F:microtubule motor activity"/>
    <property type="evidence" value="ECO:0007669"/>
    <property type="project" value="InterPro"/>
</dbReference>
<reference evidence="12" key="1">
    <citation type="submission" date="2025-08" db="UniProtKB">
        <authorList>
            <consortium name="RefSeq"/>
        </authorList>
    </citation>
    <scope>IDENTIFICATION</scope>
    <source>
        <tissue evidence="12">Total insect</tissue>
    </source>
</reference>
<dbReference type="GeneID" id="117649776"/>
<keyword evidence="3 7" id="KW-0547">Nucleotide-binding</keyword>
<evidence type="ECO:0000256" key="8">
    <source>
        <dbReference type="SAM" id="Coils"/>
    </source>
</evidence>
<evidence type="ECO:0000256" key="5">
    <source>
        <dbReference type="ARBA" id="ARBA00023054"/>
    </source>
</evidence>
<feature type="compositionally biased region" description="Basic and acidic residues" evidence="9">
    <location>
        <begin position="460"/>
        <end position="493"/>
    </location>
</feature>
<comment type="similarity">
    <text evidence="7">Belongs to the TRAFAC class myosin-kinesin ATPase superfamily. Kinesin family.</text>
</comment>
<dbReference type="SUPFAM" id="SSF52540">
    <property type="entry name" value="P-loop containing nucleoside triphosphate hydrolases"/>
    <property type="match status" value="1"/>
</dbReference>
<feature type="region of interest" description="Disordered" evidence="9">
    <location>
        <begin position="534"/>
        <end position="569"/>
    </location>
</feature>
<dbReference type="GO" id="GO:0007052">
    <property type="term" value="P:mitotic spindle organization"/>
    <property type="evidence" value="ECO:0007669"/>
    <property type="project" value="TreeGrafter"/>
</dbReference>
<dbReference type="InterPro" id="IPR036961">
    <property type="entry name" value="Kinesin_motor_dom_sf"/>
</dbReference>
<dbReference type="PROSITE" id="PS50067">
    <property type="entry name" value="KINESIN_MOTOR_2"/>
    <property type="match status" value="1"/>
</dbReference>
<sequence length="1220" mass="138814">MGDMSIMGDAQAASQVLVAARVRPLLPSDRSNGLVCVQALPQAQQIILGNQCFQFPVDYAFPMEAQQSQIFETVVQPLMDRLLQGYDTSVVTYGHSATGKTYTMLGPGVGFNISESEYGIIPRATRYIFSKIKQGPPKKFQVKVSFVNVQNEMLRDLLTYGQCHQELLLLESDAGYPVITGLQEIECETIEVLYNYLQVGMQNRQLEWNNARHAGRPAQAHSIFTLSLEQQWVTPEGTMEQRLSIARFADLASSEKLYFRGMGGHVVGETIHMDPGLLALNKVIQSMNQSSEWMCYDSVKEVYRQSTLTRILKESFGGRSFSLVVCCISPALPNFDETLGTLQFLEKLSRIRNNPVMNALTVKVTPNNDMTKQNGHANFTSGEGNGADTFGLEFATTQWIKLVDSAEGLFNKLVKSNTLSKQEREEIVEWLCLKHECEECVASDDDDAASIAGNDGRLLEKIDEVTETEEKTDSSKEAKISTDDREEELKYDSETESDIDSQRPDFVEKLDNYIIQFKRKTDEDVKTKQDKYREEEENGIHGHTPADNIGQHPVRSCLPNNGRRRSIHPGTQLPLMALGFNSSPSLDTANIAVDSEDVDGEKTEALNDQSSEFIQDSSQKQKEGSGFEDGMKQGEMEPQQELKLLITANEARQNLIKQLVVDIKLIKNRIGDMQATILEKEQFIQDIQDNAATCANAKLRFQEKKTKLQGEYFKTCQQRAELENALCQRTGPSEENSKCKRDVEKYEKRAKDYKQRMKSIDIINQIAGDSAKKVFELETSLQTSTRQLERLTQRSIRREESLQKLQEEWTQNQEKIKDLQEKCNAQVPKTDEHGRNVSTGGSQEGDLWWIKEEEERQVSMRESSQRLQEQLDKAVFKREKISVEKQRTQTRNILEVSARISHLSQVLKEKSTDLEKIKDEDEKEALRLEIHNLRSTRDCLIEQRCALDDKFKKENSLSTLEERKLLECDEAIEAIDAAIEYKNELICGRKGGFEVGGREEGEELLMERLNKLSEMEMRMLLYKYFRKVIDLRESGRKLEVQLVEREMQTEKQMWDIQTLTHALQQDRLAAERQIILLQRQHQEKLHLMLRTFAEESSGGGGASSGTDTLGNQHAGLEEQSSLKTENRRLHRRLQDLESTLQKLQGARKANVDQADHPHKDARGRSISPEPIRPEPIPNKNLKQLRAAATALTTKVTRQKNKLIIQQQKPPQPSRAKPPSN</sequence>
<keyword evidence="11" id="KW-1185">Reference proteome</keyword>
<keyword evidence="5 8" id="KW-0175">Coiled coil</keyword>
<dbReference type="GO" id="GO:0007018">
    <property type="term" value="P:microtubule-based movement"/>
    <property type="evidence" value="ECO:0007669"/>
    <property type="project" value="InterPro"/>
</dbReference>
<dbReference type="RefSeq" id="XP_034248718.1">
    <property type="nucleotide sequence ID" value="XM_034392827.1"/>
</dbReference>
<dbReference type="GO" id="GO:0008017">
    <property type="term" value="F:microtubule binding"/>
    <property type="evidence" value="ECO:0007669"/>
    <property type="project" value="InterPro"/>
</dbReference>
<keyword evidence="2" id="KW-0963">Cytoplasm</keyword>
<feature type="compositionally biased region" description="Basic and acidic residues" evidence="9">
    <location>
        <begin position="619"/>
        <end position="632"/>
    </location>
</feature>
<feature type="region of interest" description="Disordered" evidence="9">
    <location>
        <begin position="1095"/>
        <end position="1126"/>
    </location>
</feature>
<feature type="region of interest" description="Disordered" evidence="9">
    <location>
        <begin position="598"/>
        <end position="632"/>
    </location>
</feature>
<dbReference type="GO" id="GO:0051231">
    <property type="term" value="P:spindle elongation"/>
    <property type="evidence" value="ECO:0007669"/>
    <property type="project" value="TreeGrafter"/>
</dbReference>
<feature type="binding site" evidence="7">
    <location>
        <begin position="94"/>
        <end position="101"/>
    </location>
    <ligand>
        <name>ATP</name>
        <dbReference type="ChEBI" id="CHEBI:30616"/>
    </ligand>
</feature>
<proteinExistence type="inferred from homology"/>
<organism evidence="12">
    <name type="scientific">Thrips palmi</name>
    <name type="common">Melon thrips</name>
    <dbReference type="NCBI Taxonomy" id="161013"/>
    <lineage>
        <taxon>Eukaryota</taxon>
        <taxon>Metazoa</taxon>
        <taxon>Ecdysozoa</taxon>
        <taxon>Arthropoda</taxon>
        <taxon>Hexapoda</taxon>
        <taxon>Insecta</taxon>
        <taxon>Pterygota</taxon>
        <taxon>Neoptera</taxon>
        <taxon>Paraneoptera</taxon>
        <taxon>Thysanoptera</taxon>
        <taxon>Terebrantia</taxon>
        <taxon>Thripoidea</taxon>
        <taxon>Thripidae</taxon>
        <taxon>Thrips</taxon>
    </lineage>
</organism>
<keyword evidence="4 7" id="KW-0067">ATP-binding</keyword>
<protein>
    <submittedName>
        <fullName evidence="12">Kinesin-like protein costa</fullName>
    </submittedName>
</protein>
<dbReference type="PRINTS" id="PR00380">
    <property type="entry name" value="KINESINHEAVY"/>
</dbReference>
<feature type="coiled-coil region" evidence="8">
    <location>
        <begin position="900"/>
        <end position="943"/>
    </location>
</feature>
<evidence type="ECO:0000256" key="1">
    <source>
        <dbReference type="ARBA" id="ARBA00004245"/>
    </source>
</evidence>
<feature type="domain" description="Kinesin motor" evidence="10">
    <location>
        <begin position="15"/>
        <end position="351"/>
    </location>
</feature>
<evidence type="ECO:0000313" key="11">
    <source>
        <dbReference type="Proteomes" id="UP000515158"/>
    </source>
</evidence>
<dbReference type="KEGG" id="tpal:117649776"/>
<dbReference type="GO" id="GO:0005875">
    <property type="term" value="C:microtubule associated complex"/>
    <property type="evidence" value="ECO:0007669"/>
    <property type="project" value="TreeGrafter"/>
</dbReference>
<dbReference type="SMART" id="SM00129">
    <property type="entry name" value="KISc"/>
    <property type="match status" value="1"/>
</dbReference>
<dbReference type="AlphaFoldDB" id="A0A6P8ZTV9"/>
<dbReference type="CTD" id="35653"/>
<feature type="compositionally biased region" description="Basic and acidic residues" evidence="9">
    <location>
        <begin position="1149"/>
        <end position="1163"/>
    </location>
</feature>
<evidence type="ECO:0000256" key="4">
    <source>
        <dbReference type="ARBA" id="ARBA00022840"/>
    </source>
</evidence>